<dbReference type="EMBL" id="FTNT01000010">
    <property type="protein sequence ID" value="SIS16603.1"/>
    <property type="molecule type" value="Genomic_DNA"/>
</dbReference>
<feature type="transmembrane region" description="Helical" evidence="1">
    <location>
        <begin position="12"/>
        <end position="32"/>
    </location>
</feature>
<feature type="transmembrane region" description="Helical" evidence="1">
    <location>
        <begin position="39"/>
        <end position="58"/>
    </location>
</feature>
<evidence type="ECO:0000256" key="1">
    <source>
        <dbReference type="SAM" id="Phobius"/>
    </source>
</evidence>
<dbReference type="STRING" id="1344003.SAMN05445060_3138"/>
<evidence type="ECO:0008006" key="4">
    <source>
        <dbReference type="Google" id="ProtNLM"/>
    </source>
</evidence>
<accession>A0A1N7GVH3</accession>
<keyword evidence="1" id="KW-1133">Transmembrane helix</keyword>
<sequence>MNPEPTPWLSGLLVTACTAVFTGGVLLGVYSVAAQMRPWLGVLAVVVVCGGTLPTVWLRRRRPVWRWVSAGVMAGAVVALVGSVVLTLR</sequence>
<gene>
    <name evidence="2" type="ORF">SAMN05445060_3138</name>
</gene>
<keyword evidence="1" id="KW-0472">Membrane</keyword>
<dbReference type="Pfam" id="PF10801">
    <property type="entry name" value="DUF2537"/>
    <property type="match status" value="1"/>
</dbReference>
<proteinExistence type="predicted"/>
<dbReference type="Proteomes" id="UP000186218">
    <property type="component" value="Unassembled WGS sequence"/>
</dbReference>
<evidence type="ECO:0000313" key="3">
    <source>
        <dbReference type="Proteomes" id="UP000186218"/>
    </source>
</evidence>
<dbReference type="InterPro" id="IPR024244">
    <property type="entry name" value="DUF2537"/>
</dbReference>
<keyword evidence="3" id="KW-1185">Reference proteome</keyword>
<name>A0A1N7GVH3_9NOCA</name>
<protein>
    <recommendedName>
        <fullName evidence="4">DUF2537 domain-containing protein</fullName>
    </recommendedName>
</protein>
<keyword evidence="1" id="KW-0812">Transmembrane</keyword>
<dbReference type="RefSeq" id="WP_076481291.1">
    <property type="nucleotide sequence ID" value="NZ_FTNT01000010.1"/>
</dbReference>
<reference evidence="2 3" key="1">
    <citation type="submission" date="2017-01" db="EMBL/GenBank/DDBJ databases">
        <authorList>
            <person name="Mah S.A."/>
            <person name="Swanson W.J."/>
            <person name="Moy G.W."/>
            <person name="Vacquier V.D."/>
        </authorList>
    </citation>
    <scope>NUCLEOTIDE SEQUENCE [LARGE SCALE GENOMIC DNA]</scope>
    <source>
        <strain evidence="2 3">CPCC 203464</strain>
    </source>
</reference>
<dbReference type="AlphaFoldDB" id="A0A1N7GVH3"/>
<evidence type="ECO:0000313" key="2">
    <source>
        <dbReference type="EMBL" id="SIS16603.1"/>
    </source>
</evidence>
<organism evidence="2 3">
    <name type="scientific">Williamsia sterculiae</name>
    <dbReference type="NCBI Taxonomy" id="1344003"/>
    <lineage>
        <taxon>Bacteria</taxon>
        <taxon>Bacillati</taxon>
        <taxon>Actinomycetota</taxon>
        <taxon>Actinomycetes</taxon>
        <taxon>Mycobacteriales</taxon>
        <taxon>Nocardiaceae</taxon>
        <taxon>Williamsia</taxon>
    </lineage>
</organism>
<feature type="transmembrane region" description="Helical" evidence="1">
    <location>
        <begin position="64"/>
        <end position="88"/>
    </location>
</feature>